<protein>
    <recommendedName>
        <fullName evidence="5">Glycosyl transferase</fullName>
    </recommendedName>
</protein>
<dbReference type="GO" id="GO:0000030">
    <property type="term" value="F:mannosyltransferase activity"/>
    <property type="evidence" value="ECO:0007669"/>
    <property type="project" value="TreeGrafter"/>
</dbReference>
<dbReference type="EMBL" id="BJOC01000035">
    <property type="protein sequence ID" value="GED23425.1"/>
    <property type="molecule type" value="Genomic_DNA"/>
</dbReference>
<comment type="caution">
    <text evidence="3">The sequence shown here is derived from an EMBL/GenBank/DDBJ whole genome shotgun (WGS) entry which is preliminary data.</text>
</comment>
<sequence>MLTILSNNPSAPFTAVRDSMTKIPKNILQFCHAKEDAPDKLIQASMDTESNLPQYDYFMADDNFIKKLIIDHWDYSLYNWYCNNRIPASRADLARLLLVYHYGGIYVDLSMKIKTSFDRYLNNDLVLLRRDDFSKYASNPGKAHFTNSIIGAPQNSEIILSFINRVRLNFYLGKFNYDVINCTGPGVINDIVSYCSDRISLYPLSFKKSINVLFDYVRVKGFSNTWVELQKKGIFSEEDPKDVFLSQEDGKEKGESPSSPSGSNRAKASHFIPDIQSDNESVLYLHFGWPKVGSTTVQDFFRNTDFGKHCIYPLNGRPNNVRAHHQLVKNKFCGPVADRVISEISNYNKAVISSEQGIVDLYKEGFVNGLQDFIHRCGKQVKIYIYLKNIFSFVESSYSQCLKTDLFEIAPKDYKGSIKKFVEDAFASNCSHLLEYSRVVNYLEDILPAGCLNVRCVGVNMQGENVLEDFLLQSGLGNFSESGLAQRSNESIGIYEKALLRLFNTKGVDRASKFHALRDFSSLRPGYADLKMDADFCTIQDSFPYLSRLQQGVVSANGNHIDLLSRLARFDKSELSKTTYVDLCKRAELDELVPFYFK</sequence>
<dbReference type="PANTHER" id="PTHR32385:SF15">
    <property type="entry name" value="INOSITOL PHOSPHOCERAMIDE MANNOSYLTRANSFERASE 1"/>
    <property type="match status" value="1"/>
</dbReference>
<dbReference type="GO" id="GO:0016020">
    <property type="term" value="C:membrane"/>
    <property type="evidence" value="ECO:0007669"/>
    <property type="project" value="GOC"/>
</dbReference>
<dbReference type="Gene3D" id="3.90.550.20">
    <property type="match status" value="1"/>
</dbReference>
<reference evidence="3 4" key="1">
    <citation type="submission" date="2019-06" db="EMBL/GenBank/DDBJ databases">
        <title>Whole genome shotgun sequence of Halomonas halmophila NBRC 15537.</title>
        <authorList>
            <person name="Hosoyama A."/>
            <person name="Uohara A."/>
            <person name="Ohji S."/>
            <person name="Ichikawa N."/>
        </authorList>
    </citation>
    <scope>NUCLEOTIDE SEQUENCE [LARGE SCALE GENOMIC DNA]</scope>
    <source>
        <strain evidence="3 4">NBRC 15537</strain>
    </source>
</reference>
<gene>
    <name evidence="3" type="ORF">HHA01_24020</name>
</gene>
<evidence type="ECO:0008006" key="5">
    <source>
        <dbReference type="Google" id="ProtNLM"/>
    </source>
</evidence>
<feature type="region of interest" description="Disordered" evidence="2">
    <location>
        <begin position="247"/>
        <end position="267"/>
    </location>
</feature>
<evidence type="ECO:0000256" key="1">
    <source>
        <dbReference type="ARBA" id="ARBA00022679"/>
    </source>
</evidence>
<dbReference type="Proteomes" id="UP000319812">
    <property type="component" value="Unassembled WGS sequence"/>
</dbReference>
<dbReference type="OrthoDB" id="277808at2"/>
<dbReference type="PANTHER" id="PTHR32385">
    <property type="entry name" value="MANNOSYL PHOSPHORYLINOSITOL CERAMIDE SYNTHASE"/>
    <property type="match status" value="1"/>
</dbReference>
<dbReference type="GO" id="GO:0051999">
    <property type="term" value="P:mannosyl-inositol phosphorylceramide biosynthetic process"/>
    <property type="evidence" value="ECO:0007669"/>
    <property type="project" value="TreeGrafter"/>
</dbReference>
<dbReference type="InterPro" id="IPR029044">
    <property type="entry name" value="Nucleotide-diphossugar_trans"/>
</dbReference>
<evidence type="ECO:0000313" key="4">
    <source>
        <dbReference type="Proteomes" id="UP000319812"/>
    </source>
</evidence>
<evidence type="ECO:0000313" key="3">
    <source>
        <dbReference type="EMBL" id="GED23425.1"/>
    </source>
</evidence>
<dbReference type="InterPro" id="IPR051706">
    <property type="entry name" value="Glycosyltransferase_domain"/>
</dbReference>
<name>A0A4Y4F3X8_9GAMM</name>
<dbReference type="SUPFAM" id="SSF53448">
    <property type="entry name" value="Nucleotide-diphospho-sugar transferases"/>
    <property type="match status" value="1"/>
</dbReference>
<dbReference type="Pfam" id="PF04488">
    <property type="entry name" value="Gly_transf_sug"/>
    <property type="match status" value="1"/>
</dbReference>
<accession>A0A4Y4F3X8</accession>
<organism evidence="3 4">
    <name type="scientific">Halomonas halmophila</name>
    <dbReference type="NCBI Taxonomy" id="252"/>
    <lineage>
        <taxon>Bacteria</taxon>
        <taxon>Pseudomonadati</taxon>
        <taxon>Pseudomonadota</taxon>
        <taxon>Gammaproteobacteria</taxon>
        <taxon>Oceanospirillales</taxon>
        <taxon>Halomonadaceae</taxon>
        <taxon>Halomonas</taxon>
    </lineage>
</organism>
<dbReference type="InterPro" id="IPR007577">
    <property type="entry name" value="GlycoTrfase_DXD_sugar-bd_CS"/>
</dbReference>
<proteinExistence type="predicted"/>
<keyword evidence="1" id="KW-0808">Transferase</keyword>
<keyword evidence="4" id="KW-1185">Reference proteome</keyword>
<dbReference type="AlphaFoldDB" id="A0A4Y4F3X8"/>
<evidence type="ECO:0000256" key="2">
    <source>
        <dbReference type="SAM" id="MobiDB-lite"/>
    </source>
</evidence>